<dbReference type="EMBL" id="JAPQKL010000002">
    <property type="protein sequence ID" value="KAJ5143397.1"/>
    <property type="molecule type" value="Genomic_DNA"/>
</dbReference>
<feature type="region of interest" description="Disordered" evidence="1">
    <location>
        <begin position="27"/>
        <end position="61"/>
    </location>
</feature>
<dbReference type="RefSeq" id="XP_056525041.1">
    <property type="nucleotide sequence ID" value="XM_056662928.1"/>
</dbReference>
<accession>A0A9W9HB31</accession>
<reference evidence="2" key="1">
    <citation type="submission" date="2022-11" db="EMBL/GenBank/DDBJ databases">
        <authorList>
            <person name="Petersen C."/>
        </authorList>
    </citation>
    <scope>NUCLEOTIDE SEQUENCE</scope>
    <source>
        <strain evidence="2">IBT 22155</strain>
    </source>
</reference>
<dbReference type="Proteomes" id="UP001149079">
    <property type="component" value="Unassembled WGS sequence"/>
</dbReference>
<sequence length="327" mass="36626">MMRPNSATLTPGRLGCFAGLCGKSLTMPRKRARTSPSPDKTRPPTPLHEQNEQNEQSATSSGYCYMKKLTPRERVDMILAYMREHHRWSIKDLIYHMVLAPSSKMNAHSETRRAKLVSQAIYGQPEVVKQLASVSKDIYTIGASDQVSRLQSELKELGRRNILGEFEPDADPAHMDIPNLATRAQAKAPELWGLLVSIMTPPKSSRDTSTVYQGSIFTILSILASAFAPRKSNNIPTLIGLYLLAMGVKRRVITFLAGLGINSAYQTIMDRQKELPDSKQLEMRLNKDIRSIFPPEIFAPMSHKMSHKISHTISFVHNSQNQPVSQT</sequence>
<name>A0A9W9HB31_9EURO</name>
<dbReference type="OrthoDB" id="3919880at2759"/>
<proteinExistence type="predicted"/>
<evidence type="ECO:0000313" key="2">
    <source>
        <dbReference type="EMBL" id="KAJ5143397.1"/>
    </source>
</evidence>
<protein>
    <submittedName>
        <fullName evidence="2">Uncharacterized protein</fullName>
    </submittedName>
</protein>
<evidence type="ECO:0000256" key="1">
    <source>
        <dbReference type="SAM" id="MobiDB-lite"/>
    </source>
</evidence>
<organism evidence="2 3">
    <name type="scientific">Penicillium bovifimosum</name>
    <dbReference type="NCBI Taxonomy" id="126998"/>
    <lineage>
        <taxon>Eukaryota</taxon>
        <taxon>Fungi</taxon>
        <taxon>Dikarya</taxon>
        <taxon>Ascomycota</taxon>
        <taxon>Pezizomycotina</taxon>
        <taxon>Eurotiomycetes</taxon>
        <taxon>Eurotiomycetidae</taxon>
        <taxon>Eurotiales</taxon>
        <taxon>Aspergillaceae</taxon>
        <taxon>Penicillium</taxon>
    </lineage>
</organism>
<keyword evidence="3" id="KW-1185">Reference proteome</keyword>
<dbReference type="AlphaFoldDB" id="A0A9W9HB31"/>
<reference evidence="2" key="2">
    <citation type="journal article" date="2023" name="IMA Fungus">
        <title>Comparative genomic study of the Penicillium genus elucidates a diverse pangenome and 15 lateral gene transfer events.</title>
        <authorList>
            <person name="Petersen C."/>
            <person name="Sorensen T."/>
            <person name="Nielsen M.R."/>
            <person name="Sondergaard T.E."/>
            <person name="Sorensen J.L."/>
            <person name="Fitzpatrick D.A."/>
            <person name="Frisvad J.C."/>
            <person name="Nielsen K.L."/>
        </authorList>
    </citation>
    <scope>NUCLEOTIDE SEQUENCE</scope>
    <source>
        <strain evidence="2">IBT 22155</strain>
    </source>
</reference>
<gene>
    <name evidence="2" type="ORF">N7515_002184</name>
</gene>
<comment type="caution">
    <text evidence="2">The sequence shown here is derived from an EMBL/GenBank/DDBJ whole genome shotgun (WGS) entry which is preliminary data.</text>
</comment>
<dbReference type="GeneID" id="81402098"/>
<evidence type="ECO:0000313" key="3">
    <source>
        <dbReference type="Proteomes" id="UP001149079"/>
    </source>
</evidence>